<dbReference type="SUPFAM" id="SSF57586">
    <property type="entry name" value="TNF receptor-like"/>
    <property type="match status" value="3"/>
</dbReference>
<dbReference type="SMART" id="SM00208">
    <property type="entry name" value="TNFR"/>
    <property type="match status" value="3"/>
</dbReference>
<evidence type="ECO:0000256" key="1">
    <source>
        <dbReference type="ARBA" id="ARBA00022703"/>
    </source>
</evidence>
<evidence type="ECO:0000259" key="8">
    <source>
        <dbReference type="PROSITE" id="PS50017"/>
    </source>
</evidence>
<accession>A0A671WKK2</accession>
<evidence type="ECO:0000256" key="4">
    <source>
        <dbReference type="ARBA" id="ARBA00023157"/>
    </source>
</evidence>
<reference evidence="10" key="2">
    <citation type="submission" date="2025-08" db="UniProtKB">
        <authorList>
            <consortium name="Ensembl"/>
        </authorList>
    </citation>
    <scope>IDENTIFICATION</scope>
</reference>
<organism evidence="10 11">
    <name type="scientific">Sparus aurata</name>
    <name type="common">Gilthead sea bream</name>
    <dbReference type="NCBI Taxonomy" id="8175"/>
    <lineage>
        <taxon>Eukaryota</taxon>
        <taxon>Metazoa</taxon>
        <taxon>Chordata</taxon>
        <taxon>Craniata</taxon>
        <taxon>Vertebrata</taxon>
        <taxon>Euteleostomi</taxon>
        <taxon>Actinopterygii</taxon>
        <taxon>Neopterygii</taxon>
        <taxon>Teleostei</taxon>
        <taxon>Neoteleostei</taxon>
        <taxon>Acanthomorphata</taxon>
        <taxon>Eupercaria</taxon>
        <taxon>Spariformes</taxon>
        <taxon>Sparidae</taxon>
        <taxon>Sparus</taxon>
    </lineage>
</organism>
<dbReference type="GeneTree" id="ENSGT00940000159540"/>
<dbReference type="GO" id="GO:0043235">
    <property type="term" value="C:receptor complex"/>
    <property type="evidence" value="ECO:0007669"/>
    <property type="project" value="TreeGrafter"/>
</dbReference>
<dbReference type="Pfam" id="PF00020">
    <property type="entry name" value="TNFR_c6"/>
    <property type="match status" value="2"/>
</dbReference>
<keyword evidence="7" id="KW-1133">Transmembrane helix</keyword>
<evidence type="ECO:0000256" key="7">
    <source>
        <dbReference type="SAM" id="Phobius"/>
    </source>
</evidence>
<comment type="caution">
    <text evidence="6">Lacks conserved residue(s) required for the propagation of feature annotation.</text>
</comment>
<dbReference type="InterPro" id="IPR000488">
    <property type="entry name" value="Death_dom"/>
</dbReference>
<feature type="disulfide bond" evidence="6">
    <location>
        <begin position="119"/>
        <end position="137"/>
    </location>
</feature>
<feature type="domain" description="TNFR-Cys" evidence="9">
    <location>
        <begin position="96"/>
        <end position="137"/>
    </location>
</feature>
<dbReference type="GO" id="GO:0006915">
    <property type="term" value="P:apoptotic process"/>
    <property type="evidence" value="ECO:0007669"/>
    <property type="project" value="UniProtKB-KW"/>
</dbReference>
<dbReference type="CDD" id="cd08313">
    <property type="entry name" value="Death_TNFR1"/>
    <property type="match status" value="1"/>
</dbReference>
<feature type="repeat" description="TNFR-Cys" evidence="6">
    <location>
        <begin position="96"/>
        <end position="137"/>
    </location>
</feature>
<feature type="domain" description="Death" evidence="8">
    <location>
        <begin position="254"/>
        <end position="343"/>
    </location>
</feature>
<keyword evidence="7" id="KW-0472">Membrane</keyword>
<dbReference type="InterPro" id="IPR011029">
    <property type="entry name" value="DEATH-like_dom_sf"/>
</dbReference>
<gene>
    <name evidence="10" type="primary">tnfrsf1a</name>
</gene>
<protein>
    <submittedName>
        <fullName evidence="10">Tumor necrosis factor receptor superfamily, member 1a</fullName>
    </submittedName>
</protein>
<sequence>MFIPTLTLVLASKKPCPEGDIRTDAGICCPMCPPGYKLVEECHAAGQRSNCTRCGYRQFMDLMNYVVNCKSCRNCKASKHEVEVSTCTKYQNTICRCEDGYYKVVISKNTDDCRKCKQCAANEKEIQKCTPDSNTVCACKEGYYRVKGKVKCEPCPEPDQGYLLNLIAGVAVAVVVLFALVVAITHMVTKWSTKKRLLGTSSQSSDVSTDSCKVLIQVDASNNNILKTAPESPVTEHEQPSNLPDCVPFEIKIPELIYTVLDLVPVLKVKQLVRSLGVRDTEIEQAELDHRSCREAHYQMLKVWAERGSRAGGMLHWPLLHDMLNELRKMHLGQAAEELETKYGIL</sequence>
<dbReference type="InParanoid" id="A0A671WKK2"/>
<keyword evidence="5" id="KW-0325">Glycoprotein</keyword>
<dbReference type="SUPFAM" id="SSF47986">
    <property type="entry name" value="DEATH domain"/>
    <property type="match status" value="1"/>
</dbReference>
<feature type="domain" description="TNFR-Cys" evidence="9">
    <location>
        <begin position="53"/>
        <end position="95"/>
    </location>
</feature>
<dbReference type="Gene3D" id="2.10.50.10">
    <property type="entry name" value="Tumor Necrosis Factor Receptor, subunit A, domain 2"/>
    <property type="match status" value="3"/>
</dbReference>
<dbReference type="Pfam" id="PF00531">
    <property type="entry name" value="Death"/>
    <property type="match status" value="1"/>
</dbReference>
<dbReference type="AlphaFoldDB" id="A0A671WKK2"/>
<reference evidence="10" key="1">
    <citation type="submission" date="2021-04" db="EMBL/GenBank/DDBJ databases">
        <authorList>
            <consortium name="Wellcome Sanger Institute Data Sharing"/>
        </authorList>
    </citation>
    <scope>NUCLEOTIDE SEQUENCE [LARGE SCALE GENOMIC DNA]</scope>
</reference>
<reference evidence="10" key="3">
    <citation type="submission" date="2025-09" db="UniProtKB">
        <authorList>
            <consortium name="Ensembl"/>
        </authorList>
    </citation>
    <scope>IDENTIFICATION</scope>
</reference>
<evidence type="ECO:0000256" key="2">
    <source>
        <dbReference type="ARBA" id="ARBA00022729"/>
    </source>
</evidence>
<dbReference type="SMART" id="SM00005">
    <property type="entry name" value="DEATH"/>
    <property type="match status" value="1"/>
</dbReference>
<feature type="repeat" description="TNFR-Cys" evidence="6">
    <location>
        <begin position="53"/>
        <end position="95"/>
    </location>
</feature>
<keyword evidence="2" id="KW-0732">Signal</keyword>
<keyword evidence="1" id="KW-0053">Apoptosis</keyword>
<proteinExistence type="predicted"/>
<dbReference type="Gene3D" id="1.10.533.10">
    <property type="entry name" value="Death Domain, Fas"/>
    <property type="match status" value="1"/>
</dbReference>
<evidence type="ECO:0000256" key="6">
    <source>
        <dbReference type="PROSITE-ProRule" id="PRU00206"/>
    </source>
</evidence>
<dbReference type="PROSITE" id="PS50050">
    <property type="entry name" value="TNFR_NGFR_2"/>
    <property type="match status" value="2"/>
</dbReference>
<dbReference type="PROSITE" id="PS50017">
    <property type="entry name" value="DEATH_DOMAIN"/>
    <property type="match status" value="1"/>
</dbReference>
<evidence type="ECO:0000256" key="3">
    <source>
        <dbReference type="ARBA" id="ARBA00022737"/>
    </source>
</evidence>
<dbReference type="GO" id="GO:0005031">
    <property type="term" value="F:tumor necrosis factor receptor activity"/>
    <property type="evidence" value="ECO:0007669"/>
    <property type="project" value="TreeGrafter"/>
</dbReference>
<dbReference type="InterPro" id="IPR052493">
    <property type="entry name" value="TNFRSF1A"/>
</dbReference>
<dbReference type="GO" id="GO:0043120">
    <property type="term" value="F:tumor necrosis factor binding"/>
    <property type="evidence" value="ECO:0007669"/>
    <property type="project" value="TreeGrafter"/>
</dbReference>
<feature type="disulfide bond" evidence="6">
    <location>
        <begin position="116"/>
        <end position="129"/>
    </location>
</feature>
<dbReference type="PANTHER" id="PTHR46861:SF1">
    <property type="entry name" value="TUMOR NECROSIS FACTOR RECEPTOR SUPERFAMILY MEMBER 1A"/>
    <property type="match status" value="1"/>
</dbReference>
<keyword evidence="4 6" id="KW-1015">Disulfide bond</keyword>
<evidence type="ECO:0000313" key="11">
    <source>
        <dbReference type="Proteomes" id="UP000472265"/>
    </source>
</evidence>
<keyword evidence="7" id="KW-0812">Transmembrane</keyword>
<dbReference type="OMA" id="IVETPCT"/>
<keyword evidence="3" id="KW-0677">Repeat</keyword>
<evidence type="ECO:0000256" key="5">
    <source>
        <dbReference type="ARBA" id="ARBA00023180"/>
    </source>
</evidence>
<dbReference type="InterPro" id="IPR001368">
    <property type="entry name" value="TNFR/NGFR_Cys_rich_reg"/>
</dbReference>
<feature type="disulfide bond" evidence="6">
    <location>
        <begin position="54"/>
        <end position="69"/>
    </location>
</feature>
<evidence type="ECO:0000259" key="9">
    <source>
        <dbReference type="PROSITE" id="PS50050"/>
    </source>
</evidence>
<dbReference type="GO" id="GO:0006954">
    <property type="term" value="P:inflammatory response"/>
    <property type="evidence" value="ECO:0007669"/>
    <property type="project" value="TreeGrafter"/>
</dbReference>
<name>A0A671WKK2_SPAAU</name>
<dbReference type="InterPro" id="IPR033994">
    <property type="entry name" value="TNFRSF1A_death"/>
</dbReference>
<dbReference type="Proteomes" id="UP000472265">
    <property type="component" value="Chromosome 17"/>
</dbReference>
<dbReference type="PANTHER" id="PTHR46861">
    <property type="entry name" value="TUMOR NECROSIS FACTOR RECEPTOR SUPERFAMILY MEMBER 1A"/>
    <property type="match status" value="1"/>
</dbReference>
<dbReference type="GO" id="GO:0045121">
    <property type="term" value="C:membrane raft"/>
    <property type="evidence" value="ECO:0007669"/>
    <property type="project" value="TreeGrafter"/>
</dbReference>
<keyword evidence="11" id="KW-1185">Reference proteome</keyword>
<dbReference type="PROSITE" id="PS00652">
    <property type="entry name" value="TNFR_NGFR_1"/>
    <property type="match status" value="1"/>
</dbReference>
<dbReference type="Ensembl" id="ENSSAUT00010041533.1">
    <property type="protein sequence ID" value="ENSSAUP00010039397.1"/>
    <property type="gene ID" value="ENSSAUG00010016590.1"/>
</dbReference>
<feature type="transmembrane region" description="Helical" evidence="7">
    <location>
        <begin position="162"/>
        <end position="188"/>
    </location>
</feature>
<evidence type="ECO:0000313" key="10">
    <source>
        <dbReference type="Ensembl" id="ENSSAUP00010039397.1"/>
    </source>
</evidence>